<reference evidence="3" key="1">
    <citation type="submission" date="2016-10" db="EMBL/GenBank/DDBJ databases">
        <authorList>
            <person name="Varghese N."/>
        </authorList>
    </citation>
    <scope>NUCLEOTIDE SEQUENCE [LARGE SCALE GENOMIC DNA]</scope>
    <source>
        <strain evidence="3">DSM 45096 / BCRC 16803 / CGMCC 4.1857 / CIP 109030 / JCM 12277 / KCTC 19219 / NBRC 100920 / 33214</strain>
    </source>
</reference>
<feature type="transmembrane region" description="Helical" evidence="1">
    <location>
        <begin position="154"/>
        <end position="172"/>
    </location>
</feature>
<feature type="transmembrane region" description="Helical" evidence="1">
    <location>
        <begin position="238"/>
        <end position="257"/>
    </location>
</feature>
<feature type="transmembrane region" description="Helical" evidence="1">
    <location>
        <begin position="264"/>
        <end position="280"/>
    </location>
</feature>
<keyword evidence="1" id="KW-1133">Transmembrane helix</keyword>
<dbReference type="EMBL" id="FOAZ01000065">
    <property type="protein sequence ID" value="SEM81866.1"/>
    <property type="molecule type" value="Genomic_DNA"/>
</dbReference>
<feature type="transmembrane region" description="Helical" evidence="1">
    <location>
        <begin position="125"/>
        <end position="147"/>
    </location>
</feature>
<keyword evidence="1" id="KW-0472">Membrane</keyword>
<dbReference type="STRING" id="235985.SAMN05414137_1656"/>
<evidence type="ECO:0000313" key="2">
    <source>
        <dbReference type="EMBL" id="SEM81866.1"/>
    </source>
</evidence>
<dbReference type="eggNOG" id="ENOG503205M">
    <property type="taxonomic scope" value="Bacteria"/>
</dbReference>
<evidence type="ECO:0000256" key="1">
    <source>
        <dbReference type="SAM" id="Phobius"/>
    </source>
</evidence>
<keyword evidence="3" id="KW-1185">Reference proteome</keyword>
<accession>A0A1H8BGI7</accession>
<dbReference type="Proteomes" id="UP000183015">
    <property type="component" value="Unassembled WGS sequence"/>
</dbReference>
<gene>
    <name evidence="2" type="ORF">SAMN05414137_1656</name>
</gene>
<organism evidence="2 3">
    <name type="scientific">Streptacidiphilus jiangxiensis</name>
    <dbReference type="NCBI Taxonomy" id="235985"/>
    <lineage>
        <taxon>Bacteria</taxon>
        <taxon>Bacillati</taxon>
        <taxon>Actinomycetota</taxon>
        <taxon>Actinomycetes</taxon>
        <taxon>Kitasatosporales</taxon>
        <taxon>Streptomycetaceae</taxon>
        <taxon>Streptacidiphilus</taxon>
    </lineage>
</organism>
<name>A0A1H8BGI7_STRJI</name>
<feature type="transmembrane region" description="Helical" evidence="1">
    <location>
        <begin position="286"/>
        <end position="306"/>
    </location>
</feature>
<dbReference type="RefSeq" id="WP_042451550.1">
    <property type="nucleotide sequence ID" value="NZ_BBPN01000022.1"/>
</dbReference>
<feature type="transmembrane region" description="Helical" evidence="1">
    <location>
        <begin position="87"/>
        <end position="110"/>
    </location>
</feature>
<proteinExistence type="predicted"/>
<protein>
    <submittedName>
        <fullName evidence="2">Uncharacterized protein</fullName>
    </submittedName>
</protein>
<feature type="transmembrane region" description="Helical" evidence="1">
    <location>
        <begin position="178"/>
        <end position="200"/>
    </location>
</feature>
<keyword evidence="1" id="KW-0812">Transmembrane</keyword>
<sequence>MEQEREGSHVGSHDGSTPAALRLALRTLPRSARAAQASELAAIFAEATAGRGRAAVLREAADVAGHGLRLRVGLGGRGRADGIVAKAAPLAVSLCVGQGVLYVVALVVMLMNQPQFDQLSPSDKVMLVGTVAATAVWLVVLTLLLVGRWGAARVLASAGVLGQAGALAWALPEATGSRSFMVGDSLLPSLFVWVLLLAVPRDMAGPVLGRDRGAAAGIALLSLLPYGLMLVIHYPNEMALAVGFMWVLPMLLALALARRGGTGVAAFGLASVAGLLRFGVPTLASLTSPSAVAAGGVVLVALAAAWRSRSLRAAERRAVGS</sequence>
<dbReference type="AlphaFoldDB" id="A0A1H8BGI7"/>
<evidence type="ECO:0000313" key="3">
    <source>
        <dbReference type="Proteomes" id="UP000183015"/>
    </source>
</evidence>
<feature type="transmembrane region" description="Helical" evidence="1">
    <location>
        <begin position="212"/>
        <end position="232"/>
    </location>
</feature>